<evidence type="ECO:0000313" key="3">
    <source>
        <dbReference type="Proteomes" id="UP000295741"/>
    </source>
</evidence>
<dbReference type="Pfam" id="PF13715">
    <property type="entry name" value="CarbopepD_reg_2"/>
    <property type="match status" value="1"/>
</dbReference>
<dbReference type="Proteomes" id="UP000295741">
    <property type="component" value="Unassembled WGS sequence"/>
</dbReference>
<dbReference type="AlphaFoldDB" id="A0A4V3C533"/>
<organism evidence="2 3">
    <name type="scientific">Sediminibacterium goheungense</name>
    <dbReference type="NCBI Taxonomy" id="1086393"/>
    <lineage>
        <taxon>Bacteria</taxon>
        <taxon>Pseudomonadati</taxon>
        <taxon>Bacteroidota</taxon>
        <taxon>Chitinophagia</taxon>
        <taxon>Chitinophagales</taxon>
        <taxon>Chitinophagaceae</taxon>
        <taxon>Sediminibacterium</taxon>
    </lineage>
</organism>
<dbReference type="SUPFAM" id="SSF49464">
    <property type="entry name" value="Carboxypeptidase regulatory domain-like"/>
    <property type="match status" value="1"/>
</dbReference>
<keyword evidence="2" id="KW-0645">Protease</keyword>
<dbReference type="Gene3D" id="2.60.40.1120">
    <property type="entry name" value="Carboxypeptidase-like, regulatory domain"/>
    <property type="match status" value="1"/>
</dbReference>
<feature type="chain" id="PRO_5020516908" evidence="1">
    <location>
        <begin position="20"/>
        <end position="822"/>
    </location>
</feature>
<evidence type="ECO:0000313" key="2">
    <source>
        <dbReference type="EMBL" id="TDO28308.1"/>
    </source>
</evidence>
<dbReference type="InterPro" id="IPR008969">
    <property type="entry name" value="CarboxyPept-like_regulatory"/>
</dbReference>
<name>A0A4V3C533_9BACT</name>
<protein>
    <submittedName>
        <fullName evidence="2">Carboxypeptidase-like protein</fullName>
    </submittedName>
</protein>
<keyword evidence="1" id="KW-0732">Signal</keyword>
<accession>A0A4V3C533</accession>
<dbReference type="OrthoDB" id="983143at2"/>
<dbReference type="GO" id="GO:0004180">
    <property type="term" value="F:carboxypeptidase activity"/>
    <property type="evidence" value="ECO:0007669"/>
    <property type="project" value="UniProtKB-KW"/>
</dbReference>
<reference evidence="2 3" key="1">
    <citation type="submission" date="2019-03" db="EMBL/GenBank/DDBJ databases">
        <title>Genomic Encyclopedia of Archaeal and Bacterial Type Strains, Phase II (KMG-II): from individual species to whole genera.</title>
        <authorList>
            <person name="Goeker M."/>
        </authorList>
    </citation>
    <scope>NUCLEOTIDE SEQUENCE [LARGE SCALE GENOMIC DNA]</scope>
    <source>
        <strain evidence="2 3">DSM 28323</strain>
    </source>
</reference>
<proteinExistence type="predicted"/>
<dbReference type="EMBL" id="SNWP01000010">
    <property type="protein sequence ID" value="TDO28308.1"/>
    <property type="molecule type" value="Genomic_DNA"/>
</dbReference>
<evidence type="ECO:0000256" key="1">
    <source>
        <dbReference type="SAM" id="SignalP"/>
    </source>
</evidence>
<dbReference type="InterPro" id="IPR043741">
    <property type="entry name" value="DUF5686"/>
</dbReference>
<gene>
    <name evidence="2" type="ORF">BC659_0371</name>
</gene>
<keyword evidence="2" id="KW-0121">Carboxypeptidase</keyword>
<sequence length="822" mass="93652">MKPLLLASLFILLYTVGSAQVINGTITDTKNELLPYSSVVVKGTTQGVSANSKGFYSIQLAPGNYTLLCQYIGYRSVEKKITLEKGKNIEINFQLELQQYSLQDVTVSNNGEDPAYAIIRKAIGKRTEHLKEIKKFTADVYLKGQLQLRDYPKRFFGQKVDFEDGDSSKRKMLVLSETIARYSVEEPAKEKVEVISTKVSGRSNSFGFSSPQIISFYNNTIQVGENLNPRGFISPIASTALSFYRYKFEGTFYENGVEISRIKVIPKRKYEPLFQGYINIVENEWRIHSLRLNLVREQQMQLLDTLVIEQLYVPAENVWVIKNQVIYPSGKIFGFDFFGSFVQVYDRFNLNPVFAKKYFDNTIIKVYDSANKKSMAYWDSIRPLPLLTEEALDYRKKDSLEQVRKDPKYMDSIDRKRNKISLGGIFLTGQSISKQKTRTFLSFEPLINTLNYNTVEGGVLHFSPTWSKRFDETSRKSLQLTPYIRYGFANQHFNAHITGSYNFGKKYFNSISVSGGRRVFQYNNAAPISSRINTYTTLLYENNHMKIYEANFFRINYSAGVGNGLTLNAGFQFQDRFGLQNLSDPVSWKNIEGRSFTPNYPADLTNAVMPRNQAALFTAGFNWRPGGKYIEIPGRKIAVGSNYPTFNFALTHAVKGFLGSDADFTKWRLSVADDLDLKLGGKLSYRGSIGGFLSAKQVFIPDYTHFQGNQTVLANDPLSGFQLAPYYRYSNTSKFYATANVEYHLNGLLSNKIPGFRRLNWFFVTGANLLYTQAGKNYYETFFGVENILKFIRVDFVQGFETNGPSPRGIRISVPLFEGGRE</sequence>
<dbReference type="Pfam" id="PF18939">
    <property type="entry name" value="DUF5686"/>
    <property type="match status" value="1"/>
</dbReference>
<keyword evidence="3" id="KW-1185">Reference proteome</keyword>
<dbReference type="RefSeq" id="WP_133472860.1">
    <property type="nucleotide sequence ID" value="NZ_SNWP01000010.1"/>
</dbReference>
<keyword evidence="2" id="KW-0378">Hydrolase</keyword>
<comment type="caution">
    <text evidence="2">The sequence shown here is derived from an EMBL/GenBank/DDBJ whole genome shotgun (WGS) entry which is preliminary data.</text>
</comment>
<feature type="signal peptide" evidence="1">
    <location>
        <begin position="1"/>
        <end position="19"/>
    </location>
</feature>